<dbReference type="Pfam" id="PF11734">
    <property type="entry name" value="TilS_C"/>
    <property type="match status" value="1"/>
</dbReference>
<dbReference type="HAMAP" id="MF_01161">
    <property type="entry name" value="tRNA_Ile_lys_synt"/>
    <property type="match status" value="1"/>
</dbReference>
<dbReference type="EC" id="6.3.4.19" evidence="8"/>
<dbReference type="NCBIfam" id="TIGR02432">
    <property type="entry name" value="lysidine_TilS_N"/>
    <property type="match status" value="1"/>
</dbReference>
<dbReference type="EMBL" id="CP103840">
    <property type="protein sequence ID" value="WOB25065.1"/>
    <property type="molecule type" value="Genomic_DNA"/>
</dbReference>
<gene>
    <name evidence="8 10" type="primary">tilS</name>
    <name evidence="10" type="ORF">NYR99_14960</name>
</gene>
<feature type="binding site" evidence="8">
    <location>
        <begin position="56"/>
        <end position="61"/>
    </location>
    <ligand>
        <name>ATP</name>
        <dbReference type="ChEBI" id="CHEBI:30616"/>
    </ligand>
</feature>
<evidence type="ECO:0000256" key="3">
    <source>
        <dbReference type="ARBA" id="ARBA00022598"/>
    </source>
</evidence>
<comment type="catalytic activity">
    <reaction evidence="7 8">
        <text>cytidine(34) in tRNA(Ile2) + L-lysine + ATP = lysidine(34) in tRNA(Ile2) + AMP + diphosphate + H(+)</text>
        <dbReference type="Rhea" id="RHEA:43744"/>
        <dbReference type="Rhea" id="RHEA-COMP:10625"/>
        <dbReference type="Rhea" id="RHEA-COMP:10670"/>
        <dbReference type="ChEBI" id="CHEBI:15378"/>
        <dbReference type="ChEBI" id="CHEBI:30616"/>
        <dbReference type="ChEBI" id="CHEBI:32551"/>
        <dbReference type="ChEBI" id="CHEBI:33019"/>
        <dbReference type="ChEBI" id="CHEBI:82748"/>
        <dbReference type="ChEBI" id="CHEBI:83665"/>
        <dbReference type="ChEBI" id="CHEBI:456215"/>
        <dbReference type="EC" id="6.3.4.19"/>
    </reaction>
</comment>
<dbReference type="Pfam" id="PF01171">
    <property type="entry name" value="ATP_bind_3"/>
    <property type="match status" value="1"/>
</dbReference>
<keyword evidence="6 8" id="KW-0067">ATP-binding</keyword>
<evidence type="ECO:0000256" key="5">
    <source>
        <dbReference type="ARBA" id="ARBA00022741"/>
    </source>
</evidence>
<dbReference type="Pfam" id="PF09179">
    <property type="entry name" value="TilS"/>
    <property type="match status" value="1"/>
</dbReference>
<organism evidence="10 11">
    <name type="scientific">Xanthomonas dyei</name>
    <dbReference type="NCBI Taxonomy" id="743699"/>
    <lineage>
        <taxon>Bacteria</taxon>
        <taxon>Pseudomonadati</taxon>
        <taxon>Pseudomonadota</taxon>
        <taxon>Gammaproteobacteria</taxon>
        <taxon>Lysobacterales</taxon>
        <taxon>Lysobacteraceae</taxon>
        <taxon>Xanthomonas</taxon>
    </lineage>
</organism>
<evidence type="ECO:0000256" key="4">
    <source>
        <dbReference type="ARBA" id="ARBA00022694"/>
    </source>
</evidence>
<protein>
    <recommendedName>
        <fullName evidence="8">tRNA(Ile)-lysidine synthase</fullName>
        <ecNumber evidence="8">6.3.4.19</ecNumber>
    </recommendedName>
    <alternativeName>
        <fullName evidence="8">tRNA(Ile)-2-lysyl-cytidine synthase</fullName>
    </alternativeName>
    <alternativeName>
        <fullName evidence="8">tRNA(Ile)-lysidine synthetase</fullName>
    </alternativeName>
</protein>
<keyword evidence="2 8" id="KW-0963">Cytoplasm</keyword>
<dbReference type="Proteomes" id="UP001304534">
    <property type="component" value="Chromosome"/>
</dbReference>
<dbReference type="NCBIfam" id="TIGR02433">
    <property type="entry name" value="lysidine_TilS_C"/>
    <property type="match status" value="1"/>
</dbReference>
<comment type="domain">
    <text evidence="8">The N-terminal region contains the highly conserved SGGXDS motif, predicted to be a P-loop motif involved in ATP binding.</text>
</comment>
<dbReference type="InterPro" id="IPR014729">
    <property type="entry name" value="Rossmann-like_a/b/a_fold"/>
</dbReference>
<dbReference type="Gene3D" id="3.40.50.620">
    <property type="entry name" value="HUPs"/>
    <property type="match status" value="1"/>
</dbReference>
<evidence type="ECO:0000259" key="9">
    <source>
        <dbReference type="SMART" id="SM00977"/>
    </source>
</evidence>
<dbReference type="InterPro" id="IPR012795">
    <property type="entry name" value="tRNA_Ile_lys_synt_N"/>
</dbReference>
<evidence type="ECO:0000313" key="10">
    <source>
        <dbReference type="EMBL" id="WOB25065.1"/>
    </source>
</evidence>
<dbReference type="InterPro" id="IPR012796">
    <property type="entry name" value="Lysidine-tRNA-synth_C"/>
</dbReference>
<dbReference type="SMART" id="SM00977">
    <property type="entry name" value="TilS_C"/>
    <property type="match status" value="1"/>
</dbReference>
<comment type="subcellular location">
    <subcellularLocation>
        <location evidence="1 8">Cytoplasm</location>
    </subcellularLocation>
</comment>
<dbReference type="Gene3D" id="1.20.59.20">
    <property type="match status" value="1"/>
</dbReference>
<dbReference type="InterPro" id="IPR011063">
    <property type="entry name" value="TilS/TtcA_N"/>
</dbReference>
<dbReference type="GO" id="GO:0032267">
    <property type="term" value="F:tRNA(Ile)-lysidine synthase activity"/>
    <property type="evidence" value="ECO:0007669"/>
    <property type="project" value="UniProtKB-EC"/>
</dbReference>
<evidence type="ECO:0000256" key="2">
    <source>
        <dbReference type="ARBA" id="ARBA00022490"/>
    </source>
</evidence>
<dbReference type="PANTHER" id="PTHR43033:SF1">
    <property type="entry name" value="TRNA(ILE)-LYSIDINE SYNTHASE-RELATED"/>
    <property type="match status" value="1"/>
</dbReference>
<dbReference type="SUPFAM" id="SSF52402">
    <property type="entry name" value="Adenine nucleotide alpha hydrolases-like"/>
    <property type="match status" value="1"/>
</dbReference>
<dbReference type="SUPFAM" id="SSF82829">
    <property type="entry name" value="MesJ substrate recognition domain-like"/>
    <property type="match status" value="1"/>
</dbReference>
<keyword evidence="4 8" id="KW-0819">tRNA processing</keyword>
<sequence>MVDVPKPRDAMHGSLTFAHIVGLPIQQRPASIEHPVTDTPPLLPATPPGPVLIAYSGGMDSGVLLHALAATPAYRDRGLRALHVHHGLHADADAWAAHCQRTCAALQVPLHIAQVQVARDSGLGLEAAARQARHAAFADRLAPGEWLALAHHRDDQAETFLLRALRASGPDGLAAMRAQRPFAAGTLWRPLLTHARADLHAYARLHGLHWIDDPSNADARYDRNFLRTQVLPLLQQRWPQATDALARSAQLSADASDLLLHDDVAVLPGLVTDSGALDLHLLRAQPAARRPRLLRVWVTATGAPPLPAQGVVALEREIDIHAPDRHACFAWQQVEVRRWRHCLYLLRPTPAWPAQWSARWDGAQPLQLPDGAQLQLHGPAGLRFAHPLLVRARHGGERIALPRRTHSHRLKHVLQTVDLPPWHRDRLPILWADDQVLAAGDRIVSAALTDWLQANGARLQWRMHADAN</sequence>
<comment type="function">
    <text evidence="8">Ligates lysine onto the cytidine present at position 34 of the AUA codon-specific tRNA(Ile) that contains the anticodon CAU, in an ATP-dependent manner. Cytidine is converted to lysidine, thus changing the amino acid specificity of the tRNA from methionine to isoleucine.</text>
</comment>
<dbReference type="InterPro" id="IPR015262">
    <property type="entry name" value="tRNA_Ile_lys_synt_subst-bd"/>
</dbReference>
<dbReference type="PANTHER" id="PTHR43033">
    <property type="entry name" value="TRNA(ILE)-LYSIDINE SYNTHASE-RELATED"/>
    <property type="match status" value="1"/>
</dbReference>
<evidence type="ECO:0000313" key="11">
    <source>
        <dbReference type="Proteomes" id="UP001304534"/>
    </source>
</evidence>
<keyword evidence="5 8" id="KW-0547">Nucleotide-binding</keyword>
<evidence type="ECO:0000256" key="6">
    <source>
        <dbReference type="ARBA" id="ARBA00022840"/>
    </source>
</evidence>
<comment type="similarity">
    <text evidence="8">Belongs to the tRNA(Ile)-lysidine synthase family.</text>
</comment>
<accession>A0ABZ0D460</accession>
<keyword evidence="3 8" id="KW-0436">Ligase</keyword>
<dbReference type="InterPro" id="IPR012094">
    <property type="entry name" value="tRNA_Ile_lys_synt"/>
</dbReference>
<evidence type="ECO:0000256" key="7">
    <source>
        <dbReference type="ARBA" id="ARBA00048539"/>
    </source>
</evidence>
<dbReference type="CDD" id="cd01992">
    <property type="entry name" value="TilS_N"/>
    <property type="match status" value="1"/>
</dbReference>
<reference evidence="10 11" key="1">
    <citation type="submission" date="2022-08" db="EMBL/GenBank/DDBJ databases">
        <title>Whole genome sequencing-based tracing of a 2022 introduction and outbreak of Xanthomonas hortorum pv. pelargonii.</title>
        <authorList>
            <person name="Iruegas-Bocardo F."/>
            <person name="Weisberg A.K."/>
            <person name="Riutta E.R."/>
            <person name="Kilday K."/>
            <person name="Bonkowski J.C."/>
            <person name="Creswell T."/>
            <person name="Daughtrey M.L."/>
            <person name="Rane K."/>
            <person name="Grunwald N.J."/>
            <person name="Chang J.H."/>
            <person name="Putnam M.L."/>
        </authorList>
    </citation>
    <scope>NUCLEOTIDE SEQUENCE [LARGE SCALE GENOMIC DNA]</scope>
    <source>
        <strain evidence="10 11">22-325</strain>
    </source>
</reference>
<keyword evidence="11" id="KW-1185">Reference proteome</keyword>
<proteinExistence type="inferred from homology"/>
<name>A0ABZ0D460_9XANT</name>
<evidence type="ECO:0000256" key="8">
    <source>
        <dbReference type="HAMAP-Rule" id="MF_01161"/>
    </source>
</evidence>
<feature type="domain" description="Lysidine-tRNA(Ile) synthetase C-terminal" evidence="9">
    <location>
        <begin position="388"/>
        <end position="461"/>
    </location>
</feature>
<evidence type="ECO:0000256" key="1">
    <source>
        <dbReference type="ARBA" id="ARBA00004496"/>
    </source>
</evidence>
<dbReference type="SUPFAM" id="SSF56037">
    <property type="entry name" value="PheT/TilS domain"/>
    <property type="match status" value="1"/>
</dbReference>